<dbReference type="SUPFAM" id="SSF47406">
    <property type="entry name" value="SinR repressor dimerisation domain-like"/>
    <property type="match status" value="1"/>
</dbReference>
<dbReference type="PROSITE" id="PS51500">
    <property type="entry name" value="SIN"/>
    <property type="match status" value="1"/>
</dbReference>
<evidence type="ECO:0000259" key="1">
    <source>
        <dbReference type="PROSITE" id="PS51500"/>
    </source>
</evidence>
<dbReference type="RefSeq" id="WP_160920804.1">
    <property type="nucleotide sequence ID" value="NZ_WMEY01000007.1"/>
</dbReference>
<organism evidence="2 3">
    <name type="scientific">Guptibacillus hwajinpoensis</name>
    <dbReference type="NCBI Taxonomy" id="208199"/>
    <lineage>
        <taxon>Bacteria</taxon>
        <taxon>Bacillati</taxon>
        <taxon>Bacillota</taxon>
        <taxon>Bacilli</taxon>
        <taxon>Bacillales</taxon>
        <taxon>Guptibacillaceae</taxon>
        <taxon>Guptibacillus</taxon>
    </lineage>
</organism>
<dbReference type="InterPro" id="IPR010981">
    <property type="entry name" value="SinR/SinI_dimer_dom"/>
</dbReference>
<keyword evidence="2" id="KW-0238">DNA-binding</keyword>
<dbReference type="GO" id="GO:0003677">
    <property type="term" value="F:DNA binding"/>
    <property type="evidence" value="ECO:0007669"/>
    <property type="project" value="UniProtKB-KW"/>
</dbReference>
<dbReference type="GO" id="GO:0046983">
    <property type="term" value="F:protein dimerization activity"/>
    <property type="evidence" value="ECO:0007669"/>
    <property type="project" value="InterPro"/>
</dbReference>
<accession>A0A845F3R1</accession>
<comment type="caution">
    <text evidence="2">The sequence shown here is derived from an EMBL/GenBank/DDBJ whole genome shotgun (WGS) entry which is preliminary data.</text>
</comment>
<gene>
    <name evidence="2" type="primary">sinI</name>
    <name evidence="2" type="ORF">GLW07_18895</name>
</gene>
<dbReference type="GO" id="GO:0006355">
    <property type="term" value="P:regulation of DNA-templated transcription"/>
    <property type="evidence" value="ECO:0007669"/>
    <property type="project" value="InterPro"/>
</dbReference>
<evidence type="ECO:0000313" key="3">
    <source>
        <dbReference type="Proteomes" id="UP000447833"/>
    </source>
</evidence>
<dbReference type="EMBL" id="WMEY01000007">
    <property type="protein sequence ID" value="MYL65430.1"/>
    <property type="molecule type" value="Genomic_DNA"/>
</dbReference>
<feature type="domain" description="Sin" evidence="1">
    <location>
        <begin position="1"/>
        <end position="32"/>
    </location>
</feature>
<dbReference type="AlphaFoldDB" id="A0A845F3R1"/>
<reference evidence="2 3" key="1">
    <citation type="submission" date="2019-11" db="EMBL/GenBank/DDBJ databases">
        <title>Genome sequences of 17 halophilic strains isolated from different environments.</title>
        <authorList>
            <person name="Furrow R.E."/>
        </authorList>
    </citation>
    <scope>NUCLEOTIDE SEQUENCE [LARGE SCALE GENOMIC DNA]</scope>
    <source>
        <strain evidence="2 3">22506_14_FS</strain>
    </source>
</reference>
<dbReference type="Proteomes" id="UP000447833">
    <property type="component" value="Unassembled WGS sequence"/>
</dbReference>
<protein>
    <submittedName>
        <fullName evidence="2">DNA-binding anti-repressor SinI</fullName>
    </submittedName>
</protein>
<name>A0A845F3R1_9BACL</name>
<sequence>MRIDQEWLNLIVEARELGLSIGEVKDFINKGPVSGSETGMSQREQKLWEQKHALEYLISTNTREKDKAIHEEGLKKVEQALLKYL</sequence>
<proteinExistence type="predicted"/>
<dbReference type="Gene3D" id="1.10.1660.10">
    <property type="match status" value="1"/>
</dbReference>
<evidence type="ECO:0000313" key="2">
    <source>
        <dbReference type="EMBL" id="MYL65430.1"/>
    </source>
</evidence>
<dbReference type="Pfam" id="PF08671">
    <property type="entry name" value="SinI"/>
    <property type="match status" value="1"/>
</dbReference>
<dbReference type="InterPro" id="IPR036281">
    <property type="entry name" value="SinR/SinI_dimer_dom_sf"/>
</dbReference>